<evidence type="ECO:0000256" key="1">
    <source>
        <dbReference type="SAM" id="MobiDB-lite"/>
    </source>
</evidence>
<sequence length="358" mass="40448">MPNQSGILLGSARPSQNHRGTLFSGTALDSTRSLETSHFVAPPACADGANDAQDEQYELQYPVYRIWRLIGDPTLPTLSVQDLRRLRNALIEDISRLYDARIAYDPDLTTLTVVKKLNQRERVATFVPFIDTFDFDDRVSNEATLWADLKQRKINTVNAQFEVLELLAELSESRQFSQFQADLQPDVVAQIFQRIHPRHDQRNLVIRQVTRYSPELGQLVIQEARRYVCELPRRTGLARESTNESTRDYCSTVAYILGLMDKYESGRQVELGDLGDRAAISILYAALLIHLHAKTNLAIMSRGLLDMSGNATAESYTSYEGFQTVTAAYSRAMRAIHCFEENGGQLDDGSEWILRAPP</sequence>
<evidence type="ECO:0000313" key="2">
    <source>
        <dbReference type="EMBL" id="RWA07786.1"/>
    </source>
</evidence>
<proteinExistence type="predicted"/>
<protein>
    <submittedName>
        <fullName evidence="2">Uncharacterized protein</fullName>
    </submittedName>
</protein>
<dbReference type="EMBL" id="RYZI01000237">
    <property type="protein sequence ID" value="RWA07786.1"/>
    <property type="molecule type" value="Genomic_DNA"/>
</dbReference>
<feature type="region of interest" description="Disordered" evidence="1">
    <location>
        <begin position="1"/>
        <end position="22"/>
    </location>
</feature>
<dbReference type="AlphaFoldDB" id="A0A439D086"/>
<comment type="caution">
    <text evidence="2">The sequence shown here is derived from an EMBL/GenBank/DDBJ whole genome shotgun (WGS) entry which is preliminary data.</text>
</comment>
<reference evidence="2 3" key="1">
    <citation type="submission" date="2018-12" db="EMBL/GenBank/DDBJ databases">
        <title>Draft genome sequence of Xylaria grammica IHI A82.</title>
        <authorList>
            <person name="Buettner E."/>
            <person name="Kellner H."/>
        </authorList>
    </citation>
    <scope>NUCLEOTIDE SEQUENCE [LARGE SCALE GENOMIC DNA]</scope>
    <source>
        <strain evidence="2 3">IHI A82</strain>
    </source>
</reference>
<organism evidence="2 3">
    <name type="scientific">Xylaria grammica</name>
    <dbReference type="NCBI Taxonomy" id="363999"/>
    <lineage>
        <taxon>Eukaryota</taxon>
        <taxon>Fungi</taxon>
        <taxon>Dikarya</taxon>
        <taxon>Ascomycota</taxon>
        <taxon>Pezizomycotina</taxon>
        <taxon>Sordariomycetes</taxon>
        <taxon>Xylariomycetidae</taxon>
        <taxon>Xylariales</taxon>
        <taxon>Xylariaceae</taxon>
        <taxon>Xylaria</taxon>
    </lineage>
</organism>
<keyword evidence="3" id="KW-1185">Reference proteome</keyword>
<evidence type="ECO:0000313" key="3">
    <source>
        <dbReference type="Proteomes" id="UP000286045"/>
    </source>
</evidence>
<accession>A0A439D086</accession>
<name>A0A439D086_9PEZI</name>
<gene>
    <name evidence="2" type="ORF">EKO27_g7327</name>
</gene>
<feature type="compositionally biased region" description="Polar residues" evidence="1">
    <location>
        <begin position="13"/>
        <end position="22"/>
    </location>
</feature>
<dbReference type="Proteomes" id="UP000286045">
    <property type="component" value="Unassembled WGS sequence"/>
</dbReference>